<dbReference type="InterPro" id="IPR050312">
    <property type="entry name" value="IolE/XylAMocC-like"/>
</dbReference>
<comment type="caution">
    <text evidence="2">The sequence shown here is derived from an EMBL/GenBank/DDBJ whole genome shotgun (WGS) entry which is preliminary data.</text>
</comment>
<sequence>MKINTLKIVVLMGLAFSFTGIYSCKEAKKTETEPTEISSEMKKEAEPFFQLSLAQWSMHKMVIDQDVDPYTFAEKAKGWGFTGLEYVSGLYYKELEKSNFSKEAMAIFVEKCNAESAKYGMRNVLIMIDGQGDLATTDAKDRKKAVENHYKWVDAAAAMGCHSIRVNLAGSQNPEEWVSNSVDGLKQLATYAKEKNVNIIVENHGGLSSNASKLVEVMKAVNMENCGTLPDFGNFCVKRKDGSYYNGECIEEYDMYQGVMELMPYAKGVSAKSYNFNDVGNETRIDYSKMLKIIEDAGYTGFIGVEYEGDELSEEAGILATKELLLNASNTLE</sequence>
<gene>
    <name evidence="2" type="ORF">ABXZ36_03350</name>
</gene>
<dbReference type="PANTHER" id="PTHR12110:SF53">
    <property type="entry name" value="BLR5974 PROTEIN"/>
    <property type="match status" value="1"/>
</dbReference>
<dbReference type="Gene3D" id="3.20.20.150">
    <property type="entry name" value="Divalent-metal-dependent TIM barrel enzymes"/>
    <property type="match status" value="1"/>
</dbReference>
<dbReference type="InterPro" id="IPR036237">
    <property type="entry name" value="Xyl_isomerase-like_sf"/>
</dbReference>
<dbReference type="GO" id="GO:0016853">
    <property type="term" value="F:isomerase activity"/>
    <property type="evidence" value="ECO:0007669"/>
    <property type="project" value="UniProtKB-KW"/>
</dbReference>
<dbReference type="PANTHER" id="PTHR12110">
    <property type="entry name" value="HYDROXYPYRUVATE ISOMERASE"/>
    <property type="match status" value="1"/>
</dbReference>
<proteinExistence type="predicted"/>
<accession>A0ABV2SR98</accession>
<dbReference type="Pfam" id="PF01261">
    <property type="entry name" value="AP_endonuc_2"/>
    <property type="match status" value="1"/>
</dbReference>
<dbReference type="SUPFAM" id="SSF51658">
    <property type="entry name" value="Xylose isomerase-like"/>
    <property type="match status" value="1"/>
</dbReference>
<keyword evidence="3" id="KW-1185">Reference proteome</keyword>
<dbReference type="Proteomes" id="UP001549799">
    <property type="component" value="Unassembled WGS sequence"/>
</dbReference>
<evidence type="ECO:0000259" key="1">
    <source>
        <dbReference type="Pfam" id="PF01261"/>
    </source>
</evidence>
<evidence type="ECO:0000313" key="2">
    <source>
        <dbReference type="EMBL" id="MET6989681.1"/>
    </source>
</evidence>
<feature type="domain" description="Xylose isomerase-like TIM barrel" evidence="1">
    <location>
        <begin position="74"/>
        <end position="320"/>
    </location>
</feature>
<evidence type="ECO:0000313" key="3">
    <source>
        <dbReference type="Proteomes" id="UP001549799"/>
    </source>
</evidence>
<dbReference type="EMBL" id="JBEXAE010000001">
    <property type="protein sequence ID" value="MET6989681.1"/>
    <property type="molecule type" value="Genomic_DNA"/>
</dbReference>
<organism evidence="2 3">
    <name type="scientific">Sediminicola arcticus</name>
    <dbReference type="NCBI Taxonomy" id="1574308"/>
    <lineage>
        <taxon>Bacteria</taxon>
        <taxon>Pseudomonadati</taxon>
        <taxon>Bacteroidota</taxon>
        <taxon>Flavobacteriia</taxon>
        <taxon>Flavobacteriales</taxon>
        <taxon>Flavobacteriaceae</taxon>
        <taxon>Sediminicola</taxon>
    </lineage>
</organism>
<dbReference type="RefSeq" id="WP_354614054.1">
    <property type="nucleotide sequence ID" value="NZ_JBEXAE010000001.1"/>
</dbReference>
<dbReference type="PROSITE" id="PS51257">
    <property type="entry name" value="PROKAR_LIPOPROTEIN"/>
    <property type="match status" value="1"/>
</dbReference>
<name>A0ABV2SR98_9FLAO</name>
<keyword evidence="2" id="KW-0413">Isomerase</keyword>
<protein>
    <submittedName>
        <fullName evidence="2">Sugar phosphate isomerase/epimerase family protein</fullName>
    </submittedName>
</protein>
<dbReference type="InterPro" id="IPR013022">
    <property type="entry name" value="Xyl_isomerase-like_TIM-brl"/>
</dbReference>
<reference evidence="2 3" key="1">
    <citation type="submission" date="2024-07" db="EMBL/GenBank/DDBJ databases">
        <title>The genome sequence of type strain Sediminicola arcticus GDMCC 1.2805.</title>
        <authorList>
            <person name="Liu Y."/>
        </authorList>
    </citation>
    <scope>NUCLEOTIDE SEQUENCE [LARGE SCALE GENOMIC DNA]</scope>
    <source>
        <strain evidence="2 3">GDMCC 1.2805</strain>
    </source>
</reference>